<dbReference type="InterPro" id="IPR002818">
    <property type="entry name" value="DJ-1/PfpI"/>
</dbReference>
<organism evidence="2 3">
    <name type="scientific">Lactobacillus iners</name>
    <dbReference type="NCBI Taxonomy" id="147802"/>
    <lineage>
        <taxon>Bacteria</taxon>
        <taxon>Bacillati</taxon>
        <taxon>Bacillota</taxon>
        <taxon>Bacilli</taxon>
        <taxon>Lactobacillales</taxon>
        <taxon>Lactobacillaceae</taxon>
        <taxon>Lactobacillus</taxon>
    </lineage>
</organism>
<evidence type="ECO:0000259" key="1">
    <source>
        <dbReference type="Pfam" id="PF01965"/>
    </source>
</evidence>
<protein>
    <submittedName>
        <fullName evidence="2">DJ-1/PfpI family protein</fullName>
    </submittedName>
</protein>
<reference evidence="2 3" key="1">
    <citation type="submission" date="2020-02" db="EMBL/GenBank/DDBJ databases">
        <title>Complete genome sequences of six Lactobacillus iners strains isolated from the human vagina.</title>
        <authorList>
            <person name="France M.T."/>
            <person name="Rutt L."/>
            <person name="Narina S."/>
            <person name="Arbaugh S."/>
            <person name="Humphrys M.S."/>
            <person name="Ma B."/>
            <person name="Hayward M.R."/>
            <person name="Relman D."/>
            <person name="Kwon D.S."/>
            <person name="Ravel J."/>
        </authorList>
    </citation>
    <scope>NUCLEOTIDE SEQUENCE [LARGE SCALE GENOMIC DNA]</scope>
    <source>
        <strain evidence="2 3">C0210C1</strain>
    </source>
</reference>
<feature type="domain" description="DJ-1/PfpI" evidence="1">
    <location>
        <begin position="3"/>
        <end position="167"/>
    </location>
</feature>
<dbReference type="Pfam" id="PF01965">
    <property type="entry name" value="DJ-1_PfpI"/>
    <property type="match status" value="1"/>
</dbReference>
<dbReference type="PANTHER" id="PTHR48094:SF12">
    <property type="entry name" value="PARKINSON DISEASE PROTEIN 7 HOMOLOG"/>
    <property type="match status" value="1"/>
</dbReference>
<dbReference type="PANTHER" id="PTHR48094">
    <property type="entry name" value="PROTEIN/NUCLEIC ACID DEGLYCASE DJ-1-RELATED"/>
    <property type="match status" value="1"/>
</dbReference>
<dbReference type="InterPro" id="IPR006287">
    <property type="entry name" value="DJ-1"/>
</dbReference>
<evidence type="ECO:0000313" key="2">
    <source>
        <dbReference type="EMBL" id="QIH24237.1"/>
    </source>
</evidence>
<name>A0A6G7BL63_9LACO</name>
<dbReference type="Gene3D" id="3.40.50.880">
    <property type="match status" value="1"/>
</dbReference>
<gene>
    <name evidence="2" type="ORF">G6Z83_06090</name>
</gene>
<dbReference type="GO" id="GO:0005737">
    <property type="term" value="C:cytoplasm"/>
    <property type="evidence" value="ECO:0007669"/>
    <property type="project" value="TreeGrafter"/>
</dbReference>
<sequence>MVKTAVIFANGCEEIEGLSIVDILRRLNIECDMIGLDSLDITGGHNIRFKCDKLISNDLLNYDMVALPGGMGGTQLLASNIDLQNIMKKRFANKKWNAAMCAAPLAFSKFGLLKQANYTCYPGFEKNISRENPQATFVDDLTVIDNKNKLITSRGPATAMSFAYAIAQTLQCKTAEIESNMLYTYLLKKSRD</sequence>
<dbReference type="CDD" id="cd03135">
    <property type="entry name" value="GATase1_DJ-1"/>
    <property type="match status" value="1"/>
</dbReference>
<dbReference type="Proteomes" id="UP000501676">
    <property type="component" value="Chromosome"/>
</dbReference>
<dbReference type="InterPro" id="IPR029062">
    <property type="entry name" value="Class_I_gatase-like"/>
</dbReference>
<dbReference type="GeneID" id="93221935"/>
<dbReference type="InterPro" id="IPR050325">
    <property type="entry name" value="Prot/Nucl_acid_deglycase"/>
</dbReference>
<dbReference type="SUPFAM" id="SSF52317">
    <property type="entry name" value="Class I glutamine amidotransferase-like"/>
    <property type="match status" value="1"/>
</dbReference>
<dbReference type="RefSeq" id="WP_006730584.1">
    <property type="nucleotide sequence ID" value="NZ_CP049223.1"/>
</dbReference>
<dbReference type="AlphaFoldDB" id="A0A6G7BL63"/>
<proteinExistence type="predicted"/>
<evidence type="ECO:0000313" key="3">
    <source>
        <dbReference type="Proteomes" id="UP000501676"/>
    </source>
</evidence>
<accession>A0A6G7BL63</accession>
<dbReference type="EMBL" id="CP049228">
    <property type="protein sequence ID" value="QIH24237.1"/>
    <property type="molecule type" value="Genomic_DNA"/>
</dbReference>
<dbReference type="NCBIfam" id="TIGR01383">
    <property type="entry name" value="not_thiJ"/>
    <property type="match status" value="1"/>
</dbReference>